<organism evidence="1 2">
    <name type="scientific">Chryseobacterium aquaticum subsp. greenlandense</name>
    <dbReference type="NCBI Taxonomy" id="345663"/>
    <lineage>
        <taxon>Bacteria</taxon>
        <taxon>Pseudomonadati</taxon>
        <taxon>Bacteroidota</taxon>
        <taxon>Flavobacteriia</taxon>
        <taxon>Flavobacteriales</taxon>
        <taxon>Weeksellaceae</taxon>
        <taxon>Chryseobacterium group</taxon>
        <taxon>Chryseobacterium</taxon>
    </lineage>
</organism>
<gene>
    <name evidence="1" type="ORF">AR686_17790</name>
</gene>
<reference evidence="1 2" key="1">
    <citation type="submission" date="2015-10" db="EMBL/GenBank/DDBJ databases">
        <title>Genome sequence of Chryseobacterium greenlandense.</title>
        <authorList>
            <person name="Newman J."/>
            <person name="Fischer K."/>
            <person name="Miller J."/>
        </authorList>
    </citation>
    <scope>NUCLEOTIDE SEQUENCE [LARGE SCALE GENOMIC DNA]</scope>
    <source>
        <strain evidence="1 2">UMB34</strain>
    </source>
</reference>
<sequence length="534" mass="62157">MKFFLNIFFILFCVFVQAQKKHYFLIDSETKVRKKVKDSLSATKFLDSLAQSNYFFTELKDVKIKGDSTEIIYDKGKNFNETFVTLSDSIVKRHKIERDFFTKNLDSTKKVINKKYIDEGFAFSRIKSKYKGQKNGFPIVELDINKNDKRTIDGFVVKGYSRVPKRFMKNLEKEFKGKTYDDKNLISINKNFQSHAFVSLERPPQTLFTKDSTQIYLFLEKKKTNSFDGVIGFGNDKTEKFTLNGTLNVNFRNMFNGFETVNLYWQRNPDKGQNFDLQADIPYLFKSNVGLNMKVNIFRQDSTFANVKALPALYYHMNSRNKIGLRGTFENSTIIDSLYVQGKDYNKKGIGIWFEMVEPTDIDLFLYKTKITAGYDYLTTVYTKENIKAPQNQFYFFGEHNYNINGNHFLNIKAEGAIMDSKIDFSANELYRFGGWNSLRGFNESSLAADFYYYGGLEYRYLIGNQAFFDVFGQYGQLNNKSLNVKPKLYSVGLGFNFFIPIGLMSFQLSNGNEFGNPFKFNDIKIHWGILSRF</sequence>
<evidence type="ECO:0000313" key="2">
    <source>
        <dbReference type="Proteomes" id="UP000054388"/>
    </source>
</evidence>
<dbReference type="Gene3D" id="2.40.160.50">
    <property type="entry name" value="membrane protein fhac: a member of the omp85/tpsb transporter family"/>
    <property type="match status" value="1"/>
</dbReference>
<dbReference type="Proteomes" id="UP000054388">
    <property type="component" value="Unassembled WGS sequence"/>
</dbReference>
<evidence type="ECO:0008006" key="3">
    <source>
        <dbReference type="Google" id="ProtNLM"/>
    </source>
</evidence>
<name>A0A101CCQ3_9FLAO</name>
<dbReference type="EMBL" id="LMAI01000021">
    <property type="protein sequence ID" value="KUJ53809.1"/>
    <property type="molecule type" value="Genomic_DNA"/>
</dbReference>
<protein>
    <recommendedName>
        <fullName evidence="3">Outer membrane translocation and assembly module TamA</fullName>
    </recommendedName>
</protein>
<accession>A0A101CCQ3</accession>
<proteinExistence type="predicted"/>
<comment type="caution">
    <text evidence="1">The sequence shown here is derived from an EMBL/GenBank/DDBJ whole genome shotgun (WGS) entry which is preliminary data.</text>
</comment>
<evidence type="ECO:0000313" key="1">
    <source>
        <dbReference type="EMBL" id="KUJ53809.1"/>
    </source>
</evidence>
<dbReference type="AlphaFoldDB" id="A0A101CCQ3"/>